<keyword evidence="6 7" id="KW-0012">Acyltransferase</keyword>
<dbReference type="RefSeq" id="WP_200970956.1">
    <property type="nucleotide sequence ID" value="NZ_CP065592.1"/>
</dbReference>
<dbReference type="Pfam" id="PF00132">
    <property type="entry name" value="Hexapep"/>
    <property type="match status" value="1"/>
</dbReference>
<dbReference type="NCBIfam" id="NF002060">
    <property type="entry name" value="PRK00892.1"/>
    <property type="match status" value="1"/>
</dbReference>
<keyword evidence="1" id="KW-0444">Lipid biosynthesis</keyword>
<dbReference type="Proteomes" id="UP000594873">
    <property type="component" value="Chromosome"/>
</dbReference>
<sequence>MAPEGAPTALDIRDATTTDGAIRGDSLRRSFEVAPLHSLREGQLGFLSRLPADDALADLVTRTSAATIICNEKIASSWPEASETTLIVAQNPRLSFMRAVGRFFSQKDWERGIHPTATVDGSAKIDPSAAIGAHCVIGPGCVVGADTRVHPHVVLVADVKVGRRVTIAGGTVIGADGFGYERNEHGELEKFPHIGGVVIDDDVEIGSNTSIDRGTLEATWIKARARIDNQVHIAHNVVVGMDVAIIAQSMIGGGVRIGDRAWIAPSATIINQVAIGKDAVVGLGAVVVKSVEDGATVMGSPAQPDAEFRQVRAALKKLVSHAD</sequence>
<evidence type="ECO:0000256" key="2">
    <source>
        <dbReference type="ARBA" id="ARBA00022556"/>
    </source>
</evidence>
<dbReference type="InterPro" id="IPR011004">
    <property type="entry name" value="Trimer_LpxA-like_sf"/>
</dbReference>
<protein>
    <submittedName>
        <fullName evidence="7">UDP-3-O-(3-hydroxymyristoyl)glucosamine N-acyltransferase</fullName>
        <ecNumber evidence="7">2.3.1.191</ecNumber>
    </submittedName>
</protein>
<gene>
    <name evidence="7" type="ORF">IC614_08725</name>
</gene>
<evidence type="ECO:0000256" key="4">
    <source>
        <dbReference type="ARBA" id="ARBA00022737"/>
    </source>
</evidence>
<dbReference type="AlphaFoldDB" id="A0A7T2LLG9"/>
<dbReference type="PROSITE" id="PS00101">
    <property type="entry name" value="HEXAPEP_TRANSFERASES"/>
    <property type="match status" value="1"/>
</dbReference>
<proteinExistence type="predicted"/>
<evidence type="ECO:0000256" key="3">
    <source>
        <dbReference type="ARBA" id="ARBA00022679"/>
    </source>
</evidence>
<dbReference type="PANTHER" id="PTHR43378:SF2">
    <property type="entry name" value="UDP-3-O-ACYLGLUCOSAMINE N-ACYLTRANSFERASE 1, MITOCHONDRIAL-RELATED"/>
    <property type="match status" value="1"/>
</dbReference>
<evidence type="ECO:0000313" key="8">
    <source>
        <dbReference type="Proteomes" id="UP000594873"/>
    </source>
</evidence>
<organism evidence="7 8">
    <name type="scientific">Allosphingosinicella flava</name>
    <dbReference type="NCBI Taxonomy" id="2771430"/>
    <lineage>
        <taxon>Bacteria</taxon>
        <taxon>Pseudomonadati</taxon>
        <taxon>Pseudomonadota</taxon>
        <taxon>Alphaproteobacteria</taxon>
        <taxon>Sphingomonadales</taxon>
        <taxon>Sphingomonadaceae</taxon>
        <taxon>Allosphingosinicella</taxon>
    </lineage>
</organism>
<dbReference type="Gene3D" id="3.40.1390.10">
    <property type="entry name" value="MurE/MurF, N-terminal domain"/>
    <property type="match status" value="1"/>
</dbReference>
<dbReference type="Gene3D" id="2.160.10.10">
    <property type="entry name" value="Hexapeptide repeat proteins"/>
    <property type="match status" value="1"/>
</dbReference>
<dbReference type="GO" id="GO:0016410">
    <property type="term" value="F:N-acyltransferase activity"/>
    <property type="evidence" value="ECO:0007669"/>
    <property type="project" value="InterPro"/>
</dbReference>
<dbReference type="SUPFAM" id="SSF51161">
    <property type="entry name" value="Trimeric LpxA-like enzymes"/>
    <property type="match status" value="1"/>
</dbReference>
<dbReference type="GO" id="GO:0016020">
    <property type="term" value="C:membrane"/>
    <property type="evidence" value="ECO:0007669"/>
    <property type="project" value="GOC"/>
</dbReference>
<keyword evidence="2" id="KW-0441">Lipid A biosynthesis</keyword>
<name>A0A7T2LLG9_9SPHN</name>
<dbReference type="InterPro" id="IPR001451">
    <property type="entry name" value="Hexapep"/>
</dbReference>
<keyword evidence="3 7" id="KW-0808">Transferase</keyword>
<keyword evidence="8" id="KW-1185">Reference proteome</keyword>
<dbReference type="GO" id="GO:0009245">
    <property type="term" value="P:lipid A biosynthetic process"/>
    <property type="evidence" value="ECO:0007669"/>
    <property type="project" value="UniProtKB-KW"/>
</dbReference>
<accession>A0A7T2LLG9</accession>
<evidence type="ECO:0000313" key="7">
    <source>
        <dbReference type="EMBL" id="QPQ54429.1"/>
    </source>
</evidence>
<keyword evidence="5" id="KW-0443">Lipid metabolism</keyword>
<evidence type="ECO:0000256" key="5">
    <source>
        <dbReference type="ARBA" id="ARBA00023098"/>
    </source>
</evidence>
<dbReference type="KEGG" id="sflv:IC614_08725"/>
<dbReference type="InterPro" id="IPR018357">
    <property type="entry name" value="Hexapep_transf_CS"/>
</dbReference>
<evidence type="ECO:0000256" key="1">
    <source>
        <dbReference type="ARBA" id="ARBA00022516"/>
    </source>
</evidence>
<reference evidence="7 8" key="1">
    <citation type="submission" date="2020-11" db="EMBL/GenBank/DDBJ databases">
        <title>Genome seq and assembly of Sphingosinicella sp.</title>
        <authorList>
            <person name="Chhetri G."/>
        </authorList>
    </citation>
    <scope>NUCLEOTIDE SEQUENCE [LARGE SCALE GENOMIC DNA]</scope>
    <source>
        <strain evidence="7 8">UDD2</strain>
    </source>
</reference>
<dbReference type="PANTHER" id="PTHR43378">
    <property type="entry name" value="UDP-3-O-ACYLGLUCOSAMINE N-ACYLTRANSFERASE"/>
    <property type="match status" value="1"/>
</dbReference>
<dbReference type="CDD" id="cd03352">
    <property type="entry name" value="LbH_LpxD"/>
    <property type="match status" value="1"/>
</dbReference>
<dbReference type="EMBL" id="CP065592">
    <property type="protein sequence ID" value="QPQ54429.1"/>
    <property type="molecule type" value="Genomic_DNA"/>
</dbReference>
<evidence type="ECO:0000256" key="6">
    <source>
        <dbReference type="ARBA" id="ARBA00023315"/>
    </source>
</evidence>
<dbReference type="InterPro" id="IPR007691">
    <property type="entry name" value="LpxD"/>
</dbReference>
<keyword evidence="4" id="KW-0677">Repeat</keyword>
<dbReference type="GO" id="GO:0103118">
    <property type="term" value="F:UDP-3-O-[(3R)-3-hydroxyacyl]-glucosamine N-acyltransferase activity"/>
    <property type="evidence" value="ECO:0007669"/>
    <property type="project" value="UniProtKB-EC"/>
</dbReference>
<dbReference type="EC" id="2.3.1.191" evidence="7"/>